<keyword evidence="2" id="KW-1185">Reference proteome</keyword>
<dbReference type="AlphaFoldDB" id="A0A5B7IXU8"/>
<organism evidence="1 2">
    <name type="scientific">Portunus trituberculatus</name>
    <name type="common">Swimming crab</name>
    <name type="synonym">Neptunus trituberculatus</name>
    <dbReference type="NCBI Taxonomy" id="210409"/>
    <lineage>
        <taxon>Eukaryota</taxon>
        <taxon>Metazoa</taxon>
        <taxon>Ecdysozoa</taxon>
        <taxon>Arthropoda</taxon>
        <taxon>Crustacea</taxon>
        <taxon>Multicrustacea</taxon>
        <taxon>Malacostraca</taxon>
        <taxon>Eumalacostraca</taxon>
        <taxon>Eucarida</taxon>
        <taxon>Decapoda</taxon>
        <taxon>Pleocyemata</taxon>
        <taxon>Brachyura</taxon>
        <taxon>Eubrachyura</taxon>
        <taxon>Portunoidea</taxon>
        <taxon>Portunidae</taxon>
        <taxon>Portuninae</taxon>
        <taxon>Portunus</taxon>
    </lineage>
</organism>
<proteinExistence type="predicted"/>
<reference evidence="1 2" key="1">
    <citation type="submission" date="2019-05" db="EMBL/GenBank/DDBJ databases">
        <title>Another draft genome of Portunus trituberculatus and its Hox gene families provides insights of decapod evolution.</title>
        <authorList>
            <person name="Jeong J.-H."/>
            <person name="Song I."/>
            <person name="Kim S."/>
            <person name="Choi T."/>
            <person name="Kim D."/>
            <person name="Ryu S."/>
            <person name="Kim W."/>
        </authorList>
    </citation>
    <scope>NUCLEOTIDE SEQUENCE [LARGE SCALE GENOMIC DNA]</scope>
    <source>
        <tissue evidence="1">Muscle</tissue>
    </source>
</reference>
<comment type="caution">
    <text evidence="1">The sequence shown here is derived from an EMBL/GenBank/DDBJ whole genome shotgun (WGS) entry which is preliminary data.</text>
</comment>
<dbReference type="Proteomes" id="UP000324222">
    <property type="component" value="Unassembled WGS sequence"/>
</dbReference>
<dbReference type="EMBL" id="VSRR010084437">
    <property type="protein sequence ID" value="MPC90451.1"/>
    <property type="molecule type" value="Genomic_DNA"/>
</dbReference>
<name>A0A5B7IXU8_PORTR</name>
<accession>A0A5B7IXU8</accession>
<gene>
    <name evidence="1" type="ORF">E2C01_085438</name>
</gene>
<evidence type="ECO:0000313" key="2">
    <source>
        <dbReference type="Proteomes" id="UP000324222"/>
    </source>
</evidence>
<evidence type="ECO:0000313" key="1">
    <source>
        <dbReference type="EMBL" id="MPC90451.1"/>
    </source>
</evidence>
<protein>
    <submittedName>
        <fullName evidence="1">Uncharacterized protein</fullName>
    </submittedName>
</protein>
<sequence>MASLTPNETRLLMRDVGRDELLPPRLGTLGSVAAMTLPRADKRHSRRYRGVMRYFMVCLSRDLSFLPTLYHRCVSR</sequence>